<feature type="transmembrane region" description="Helical" evidence="1">
    <location>
        <begin position="12"/>
        <end position="31"/>
    </location>
</feature>
<protein>
    <submittedName>
        <fullName evidence="2">Uncharacterized protein</fullName>
    </submittedName>
</protein>
<gene>
    <name evidence="2" type="ORF">QNI22_04685</name>
</gene>
<evidence type="ECO:0000256" key="1">
    <source>
        <dbReference type="SAM" id="Phobius"/>
    </source>
</evidence>
<keyword evidence="1" id="KW-0472">Membrane</keyword>
<dbReference type="RefSeq" id="WP_314509464.1">
    <property type="nucleotide sequence ID" value="NZ_JASJOU010000001.1"/>
</dbReference>
<feature type="transmembrane region" description="Helical" evidence="1">
    <location>
        <begin position="37"/>
        <end position="57"/>
    </location>
</feature>
<keyword evidence="3" id="KW-1185">Reference proteome</keyword>
<organism evidence="2 3">
    <name type="scientific">Xanthocytophaga agilis</name>
    <dbReference type="NCBI Taxonomy" id="3048010"/>
    <lineage>
        <taxon>Bacteria</taxon>
        <taxon>Pseudomonadati</taxon>
        <taxon>Bacteroidota</taxon>
        <taxon>Cytophagia</taxon>
        <taxon>Cytophagales</taxon>
        <taxon>Rhodocytophagaceae</taxon>
        <taxon>Xanthocytophaga</taxon>
    </lineage>
</organism>
<dbReference type="Proteomes" id="UP001232063">
    <property type="component" value="Unassembled WGS sequence"/>
</dbReference>
<keyword evidence="1" id="KW-0812">Transmembrane</keyword>
<comment type="caution">
    <text evidence="2">The sequence shown here is derived from an EMBL/GenBank/DDBJ whole genome shotgun (WGS) entry which is preliminary data.</text>
</comment>
<dbReference type="EMBL" id="JASJOU010000001">
    <property type="protein sequence ID" value="MDJ1499925.1"/>
    <property type="molecule type" value="Genomic_DNA"/>
</dbReference>
<name>A0AAE3QYQ6_9BACT</name>
<sequence>MKVTLKSNLPLRKITVGTLAGIVTGGIVAWIEESLQVNVPAGAAAILAVVVSFWVSYSIPLYSHELITLELEDLEQIHHSKYREVVLEKEEMEEPCMDG</sequence>
<accession>A0AAE3QYQ6</accession>
<evidence type="ECO:0000313" key="2">
    <source>
        <dbReference type="EMBL" id="MDJ1499925.1"/>
    </source>
</evidence>
<reference evidence="2" key="1">
    <citation type="submission" date="2023-05" db="EMBL/GenBank/DDBJ databases">
        <authorList>
            <person name="Zhang X."/>
        </authorList>
    </citation>
    <scope>NUCLEOTIDE SEQUENCE</scope>
    <source>
        <strain evidence="2">BD1B2-1</strain>
    </source>
</reference>
<keyword evidence="1" id="KW-1133">Transmembrane helix</keyword>
<proteinExistence type="predicted"/>
<evidence type="ECO:0000313" key="3">
    <source>
        <dbReference type="Proteomes" id="UP001232063"/>
    </source>
</evidence>
<dbReference type="AlphaFoldDB" id="A0AAE3QYQ6"/>